<reference evidence="3" key="2">
    <citation type="journal article" date="2023" name="Proc. Natl. Acad. Sci. U.S.A.">
        <title>A global phylogenomic analysis of the shiitake genus Lentinula.</title>
        <authorList>
            <person name="Sierra-Patev S."/>
            <person name="Min B."/>
            <person name="Naranjo-Ortiz M."/>
            <person name="Looney B."/>
            <person name="Konkel Z."/>
            <person name="Slot J.C."/>
            <person name="Sakamoto Y."/>
            <person name="Steenwyk J.L."/>
            <person name="Rokas A."/>
            <person name="Carro J."/>
            <person name="Camarero S."/>
            <person name="Ferreira P."/>
            <person name="Molpeceres G."/>
            <person name="Ruiz-Duenas F.J."/>
            <person name="Serrano A."/>
            <person name="Henrissat B."/>
            <person name="Drula E."/>
            <person name="Hughes K.W."/>
            <person name="Mata J.L."/>
            <person name="Ishikawa N.K."/>
            <person name="Vargas-Isla R."/>
            <person name="Ushijima S."/>
            <person name="Smith C.A."/>
            <person name="Donoghue J."/>
            <person name="Ahrendt S."/>
            <person name="Andreopoulos W."/>
            <person name="He G."/>
            <person name="LaButti K."/>
            <person name="Lipzen A."/>
            <person name="Ng V."/>
            <person name="Riley R."/>
            <person name="Sandor L."/>
            <person name="Barry K."/>
            <person name="Martinez A.T."/>
            <person name="Xiao Y."/>
            <person name="Gibbons J.G."/>
            <person name="Terashima K."/>
            <person name="Grigoriev I.V."/>
            <person name="Hibbett D."/>
        </authorList>
    </citation>
    <scope>NUCLEOTIDE SEQUENCE</scope>
    <source>
        <strain evidence="3">ET3784</strain>
    </source>
</reference>
<evidence type="ECO:0000313" key="3">
    <source>
        <dbReference type="EMBL" id="KAJ3731858.1"/>
    </source>
</evidence>
<reference evidence="3" key="1">
    <citation type="submission" date="2022-08" db="EMBL/GenBank/DDBJ databases">
        <authorList>
            <consortium name="DOE Joint Genome Institute"/>
            <person name="Min B."/>
            <person name="Sierra-Patev S."/>
            <person name="Naranjo-Ortiz M."/>
            <person name="Looney B."/>
            <person name="Konkel Z."/>
            <person name="Slot J.C."/>
            <person name="Sakamoto Y."/>
            <person name="Steenwyk J.L."/>
            <person name="Rokas A."/>
            <person name="Carro J."/>
            <person name="Camarero S."/>
            <person name="Ferreira P."/>
            <person name="Molpeceres G."/>
            <person name="Ruiz-duenas F.J."/>
            <person name="Serrano A."/>
            <person name="Henrissat B."/>
            <person name="Drula E."/>
            <person name="Hughes K.W."/>
            <person name="Mata J.L."/>
            <person name="Ishikawa N.K."/>
            <person name="Vargas-Isla R."/>
            <person name="Ushijima S."/>
            <person name="Smith C.A."/>
            <person name="Ahrendt S."/>
            <person name="Andreopoulos W."/>
            <person name="He G."/>
            <person name="LaButti K."/>
            <person name="Lipzen A."/>
            <person name="Ng V."/>
            <person name="Riley R."/>
            <person name="Sandor L."/>
            <person name="Barry K."/>
            <person name="Martinez A.T."/>
            <person name="Xiao Y."/>
            <person name="Gibbons J.G."/>
            <person name="Terashima K."/>
            <person name="Hibbett D.S."/>
            <person name="Grigoriev I.V."/>
        </authorList>
    </citation>
    <scope>NUCLEOTIDE SEQUENCE</scope>
    <source>
        <strain evidence="3">ET3784</strain>
    </source>
</reference>
<dbReference type="Gene3D" id="3.30.160.20">
    <property type="match status" value="1"/>
</dbReference>
<dbReference type="Pfam" id="PF00035">
    <property type="entry name" value="dsrm"/>
    <property type="match status" value="1"/>
</dbReference>
<dbReference type="AlphaFoldDB" id="A0AA38JRD2"/>
<dbReference type="InterPro" id="IPR014720">
    <property type="entry name" value="dsRBD_dom"/>
</dbReference>
<keyword evidence="1" id="KW-0694">RNA-binding</keyword>
<accession>A0AA38JRD2</accession>
<protein>
    <recommendedName>
        <fullName evidence="2">DRBM domain-containing protein</fullName>
    </recommendedName>
</protein>
<comment type="caution">
    <text evidence="3">The sequence shown here is derived from an EMBL/GenBank/DDBJ whole genome shotgun (WGS) entry which is preliminary data.</text>
</comment>
<evidence type="ECO:0000256" key="1">
    <source>
        <dbReference type="PROSITE-ProRule" id="PRU00266"/>
    </source>
</evidence>
<dbReference type="GO" id="GO:0003723">
    <property type="term" value="F:RNA binding"/>
    <property type="evidence" value="ECO:0007669"/>
    <property type="project" value="UniProtKB-UniRule"/>
</dbReference>
<evidence type="ECO:0000259" key="2">
    <source>
        <dbReference type="PROSITE" id="PS50137"/>
    </source>
</evidence>
<feature type="domain" description="DRBM" evidence="2">
    <location>
        <begin position="5"/>
        <end position="75"/>
    </location>
</feature>
<dbReference type="Proteomes" id="UP001176059">
    <property type="component" value="Unassembled WGS sequence"/>
</dbReference>
<dbReference type="SMART" id="SM00358">
    <property type="entry name" value="DSRM"/>
    <property type="match status" value="1"/>
</dbReference>
<dbReference type="EMBL" id="JANVFO010000027">
    <property type="protein sequence ID" value="KAJ3731858.1"/>
    <property type="molecule type" value="Genomic_DNA"/>
</dbReference>
<proteinExistence type="predicted"/>
<dbReference type="PROSITE" id="PS50137">
    <property type="entry name" value="DS_RBD"/>
    <property type="match status" value="1"/>
</dbReference>
<gene>
    <name evidence="3" type="ORF">DFJ43DRAFT_1076074</name>
</gene>
<organism evidence="3 4">
    <name type="scientific">Lentinula guzmanii</name>
    <dbReference type="NCBI Taxonomy" id="2804957"/>
    <lineage>
        <taxon>Eukaryota</taxon>
        <taxon>Fungi</taxon>
        <taxon>Dikarya</taxon>
        <taxon>Basidiomycota</taxon>
        <taxon>Agaricomycotina</taxon>
        <taxon>Agaricomycetes</taxon>
        <taxon>Agaricomycetidae</taxon>
        <taxon>Agaricales</taxon>
        <taxon>Marasmiineae</taxon>
        <taxon>Omphalotaceae</taxon>
        <taxon>Lentinula</taxon>
    </lineage>
</organism>
<dbReference type="CDD" id="cd00048">
    <property type="entry name" value="DSRM_SF"/>
    <property type="match status" value="1"/>
</dbReference>
<dbReference type="SUPFAM" id="SSF54768">
    <property type="entry name" value="dsRNA-binding domain-like"/>
    <property type="match status" value="1"/>
</dbReference>
<sequence>MSQTTHTTSINNYFQVPGRDPAALSFEESSTGPSDKVVWTVVCKVNGQTKGTGSASTKTEARNLASKQALEALGQSTA</sequence>
<keyword evidence="4" id="KW-1185">Reference proteome</keyword>
<evidence type="ECO:0000313" key="4">
    <source>
        <dbReference type="Proteomes" id="UP001176059"/>
    </source>
</evidence>
<name>A0AA38JRD2_9AGAR</name>